<name>A0A9E7G0F6_9LILI</name>
<dbReference type="AlphaFoldDB" id="A0A9E7G0F6"/>
<reference evidence="1" key="1">
    <citation type="submission" date="2022-05" db="EMBL/GenBank/DDBJ databases">
        <title>The Musa troglodytarum L. genome provides insights into the mechanism of non-climacteric behaviour and enrichment of carotenoids.</title>
        <authorList>
            <person name="Wang J."/>
        </authorList>
    </citation>
    <scope>NUCLEOTIDE SEQUENCE</scope>
    <source>
        <tissue evidence="1">Leaf</tissue>
    </source>
</reference>
<proteinExistence type="predicted"/>
<organism evidence="1 2">
    <name type="scientific">Musa troglodytarum</name>
    <name type="common">fe'i banana</name>
    <dbReference type="NCBI Taxonomy" id="320322"/>
    <lineage>
        <taxon>Eukaryota</taxon>
        <taxon>Viridiplantae</taxon>
        <taxon>Streptophyta</taxon>
        <taxon>Embryophyta</taxon>
        <taxon>Tracheophyta</taxon>
        <taxon>Spermatophyta</taxon>
        <taxon>Magnoliopsida</taxon>
        <taxon>Liliopsida</taxon>
        <taxon>Zingiberales</taxon>
        <taxon>Musaceae</taxon>
        <taxon>Musa</taxon>
    </lineage>
</organism>
<protein>
    <submittedName>
        <fullName evidence="1">Uncharacterized protein</fullName>
    </submittedName>
</protein>
<evidence type="ECO:0000313" key="2">
    <source>
        <dbReference type="Proteomes" id="UP001055439"/>
    </source>
</evidence>
<evidence type="ECO:0000313" key="1">
    <source>
        <dbReference type="EMBL" id="URE06526.1"/>
    </source>
</evidence>
<dbReference type="EMBL" id="CP097507">
    <property type="protein sequence ID" value="URE06526.1"/>
    <property type="molecule type" value="Genomic_DNA"/>
</dbReference>
<keyword evidence="2" id="KW-1185">Reference proteome</keyword>
<sequence>MEFGLKSAGNLYPIHSLVTVQALVSRWFLSNLEEEGGGKQNAGLCVLLLLPLIPPLLLETSLVLPNVRAYLSQGWKHKRSNNIMVEESHIRAPETCTMSLVTLTSWPAQTSCSASNEQLPHEQKQCETTVTVRRKKKLSQAVDLEIIVYIMEDWLQNVEFMCAHALFLMQFMRQLMNLDHRVIVRPFKSFSG</sequence>
<dbReference type="OrthoDB" id="1918928at2759"/>
<accession>A0A9E7G0F6</accession>
<gene>
    <name evidence="1" type="ORF">MUK42_21477</name>
</gene>
<dbReference type="Proteomes" id="UP001055439">
    <property type="component" value="Chromosome 5"/>
</dbReference>